<feature type="zinc finger region" description="dksA C4-type" evidence="4">
    <location>
        <begin position="65"/>
        <end position="89"/>
    </location>
</feature>
<dbReference type="PROSITE" id="PS51128">
    <property type="entry name" value="ZF_DKSA_2"/>
    <property type="match status" value="1"/>
</dbReference>
<evidence type="ECO:0000256" key="2">
    <source>
        <dbReference type="ARBA" id="ARBA00022771"/>
    </source>
</evidence>
<keyword evidence="3" id="KW-0862">Zinc</keyword>
<dbReference type="InterPro" id="IPR000962">
    <property type="entry name" value="Znf_DskA_TraR"/>
</dbReference>
<dbReference type="Proteomes" id="UP000245217">
    <property type="component" value="Unassembled WGS sequence"/>
</dbReference>
<dbReference type="EMBL" id="QEWV01000003">
    <property type="protein sequence ID" value="PWD93035.1"/>
    <property type="molecule type" value="Genomic_DNA"/>
</dbReference>
<reference evidence="7" key="1">
    <citation type="submission" date="2018-05" db="EMBL/GenBank/DDBJ databases">
        <title>Ignatzschineria dubaiensis sp. nov., isolated from necrotic foot tissues of dromedaries (Camelus dromedarius) and associated maggots in Dubai, United Arab Emirates.</title>
        <authorList>
            <person name="Tsang C.C."/>
            <person name="Tang J.Y.M."/>
            <person name="Fong J.Y.H."/>
            <person name="Kinne J."/>
            <person name="Lee H.H."/>
            <person name="Joseph M."/>
            <person name="Jose S."/>
            <person name="Schuster R.K."/>
            <person name="Tang Y."/>
            <person name="Sivakumar S."/>
            <person name="Chen J.H.K."/>
            <person name="Teng J.L.L."/>
            <person name="Lau S.K.P."/>
            <person name="Wernery U."/>
            <person name="Woo P.C.Y."/>
        </authorList>
    </citation>
    <scope>NUCLEOTIDE SEQUENCE [LARGE SCALE GENOMIC DNA]</scope>
    <source>
        <strain evidence="7">UAE-HKU58</strain>
    </source>
</reference>
<proteinExistence type="predicted"/>
<evidence type="ECO:0000313" key="6">
    <source>
        <dbReference type="EMBL" id="PWD93035.1"/>
    </source>
</evidence>
<keyword evidence="2" id="KW-0863">Zinc-finger</keyword>
<name>A0ABX5L183_9GAMM</name>
<evidence type="ECO:0000256" key="4">
    <source>
        <dbReference type="PROSITE-ProRule" id="PRU00510"/>
    </source>
</evidence>
<keyword evidence="7" id="KW-1185">Reference proteome</keyword>
<accession>A0ABX5L183</accession>
<sequence>MQHQRCKVQRNIFRSERLRAMSDIIDKANELASWQTELALKNMKQKKPGLDPLIVSENGVDIQLCADCEEEIPPQRLKALPDAVLCIDCQERWERHL</sequence>
<organism evidence="6 7">
    <name type="scientific">Ignatzschineria cameli</name>
    <dbReference type="NCBI Taxonomy" id="2182793"/>
    <lineage>
        <taxon>Bacteria</taxon>
        <taxon>Pseudomonadati</taxon>
        <taxon>Pseudomonadota</taxon>
        <taxon>Gammaproteobacteria</taxon>
        <taxon>Cardiobacteriales</taxon>
        <taxon>Ignatzschineriaceae</taxon>
        <taxon>Ignatzschineria</taxon>
    </lineage>
</organism>
<dbReference type="Pfam" id="PF01258">
    <property type="entry name" value="zf-dskA_traR"/>
    <property type="match status" value="1"/>
</dbReference>
<comment type="caution">
    <text evidence="6">The sequence shown here is derived from an EMBL/GenBank/DDBJ whole genome shotgun (WGS) entry which is preliminary data.</text>
</comment>
<gene>
    <name evidence="6" type="ORF">DC078_04245</name>
</gene>
<keyword evidence="1" id="KW-0479">Metal-binding</keyword>
<evidence type="ECO:0000313" key="7">
    <source>
        <dbReference type="Proteomes" id="UP000245217"/>
    </source>
</evidence>
<dbReference type="SUPFAM" id="SSF57716">
    <property type="entry name" value="Glucocorticoid receptor-like (DNA-binding domain)"/>
    <property type="match status" value="1"/>
</dbReference>
<evidence type="ECO:0000259" key="5">
    <source>
        <dbReference type="Pfam" id="PF01258"/>
    </source>
</evidence>
<feature type="domain" description="Zinc finger DksA/TraR C4-type" evidence="5">
    <location>
        <begin position="65"/>
        <end position="92"/>
    </location>
</feature>
<dbReference type="Gene3D" id="1.20.120.910">
    <property type="entry name" value="DksA, coiled-coil domain"/>
    <property type="match status" value="1"/>
</dbReference>
<protein>
    <recommendedName>
        <fullName evidence="5">Zinc finger DksA/TraR C4-type domain-containing protein</fullName>
    </recommendedName>
</protein>
<evidence type="ECO:0000256" key="3">
    <source>
        <dbReference type="ARBA" id="ARBA00022833"/>
    </source>
</evidence>
<evidence type="ECO:0000256" key="1">
    <source>
        <dbReference type="ARBA" id="ARBA00022723"/>
    </source>
</evidence>